<dbReference type="Gene3D" id="3.90.25.10">
    <property type="entry name" value="UDP-galactose 4-epimerase, domain 1"/>
    <property type="match status" value="1"/>
</dbReference>
<dbReference type="CDD" id="cd05251">
    <property type="entry name" value="NmrA_like_SDR_a"/>
    <property type="match status" value="1"/>
</dbReference>
<dbReference type="Proteomes" id="UP000241546">
    <property type="component" value="Unassembled WGS sequence"/>
</dbReference>
<gene>
    <name evidence="4" type="ORF">BBK36DRAFT_1127551</name>
</gene>
<dbReference type="GO" id="GO:0005634">
    <property type="term" value="C:nucleus"/>
    <property type="evidence" value="ECO:0007669"/>
    <property type="project" value="TreeGrafter"/>
</dbReference>
<evidence type="ECO:0000256" key="1">
    <source>
        <dbReference type="ARBA" id="ARBA00006328"/>
    </source>
</evidence>
<name>A0A2T4B1K5_9HYPO</name>
<dbReference type="Pfam" id="PF05368">
    <property type="entry name" value="NmrA"/>
    <property type="match status" value="1"/>
</dbReference>
<keyword evidence="5" id="KW-1185">Reference proteome</keyword>
<evidence type="ECO:0000313" key="5">
    <source>
        <dbReference type="Proteomes" id="UP000241546"/>
    </source>
</evidence>
<dbReference type="InterPro" id="IPR008030">
    <property type="entry name" value="NmrA-like"/>
</dbReference>
<keyword evidence="2" id="KW-0521">NADP</keyword>
<dbReference type="PANTHER" id="PTHR42748:SF28">
    <property type="entry name" value="NMRA-LIKE DOMAIN-CONTAINING PROTEIN"/>
    <property type="match status" value="1"/>
</dbReference>
<dbReference type="AlphaFoldDB" id="A0A2T4B1K5"/>
<evidence type="ECO:0000259" key="3">
    <source>
        <dbReference type="Pfam" id="PF05368"/>
    </source>
</evidence>
<dbReference type="PANTHER" id="PTHR42748">
    <property type="entry name" value="NITROGEN METABOLITE REPRESSION PROTEIN NMRA FAMILY MEMBER"/>
    <property type="match status" value="1"/>
</dbReference>
<dbReference type="RefSeq" id="XP_024746438.1">
    <property type="nucleotide sequence ID" value="XM_024891522.1"/>
</dbReference>
<dbReference type="GeneID" id="36599640"/>
<evidence type="ECO:0000313" key="4">
    <source>
        <dbReference type="EMBL" id="PTB63118.1"/>
    </source>
</evidence>
<evidence type="ECO:0000256" key="2">
    <source>
        <dbReference type="ARBA" id="ARBA00022857"/>
    </source>
</evidence>
<dbReference type="Gene3D" id="3.40.50.720">
    <property type="entry name" value="NAD(P)-binding Rossmann-like Domain"/>
    <property type="match status" value="1"/>
</dbReference>
<organism evidence="4 5">
    <name type="scientific">Trichoderma citrinoviride</name>
    <dbReference type="NCBI Taxonomy" id="58853"/>
    <lineage>
        <taxon>Eukaryota</taxon>
        <taxon>Fungi</taxon>
        <taxon>Dikarya</taxon>
        <taxon>Ascomycota</taxon>
        <taxon>Pezizomycotina</taxon>
        <taxon>Sordariomycetes</taxon>
        <taxon>Hypocreomycetidae</taxon>
        <taxon>Hypocreales</taxon>
        <taxon>Hypocreaceae</taxon>
        <taxon>Trichoderma</taxon>
    </lineage>
</organism>
<dbReference type="InterPro" id="IPR036291">
    <property type="entry name" value="NAD(P)-bd_dom_sf"/>
</dbReference>
<feature type="domain" description="NmrA-like" evidence="3">
    <location>
        <begin position="4"/>
        <end position="298"/>
    </location>
</feature>
<protein>
    <submittedName>
        <fullName evidence="4">NAD(P)-binding protein</fullName>
    </submittedName>
</protein>
<dbReference type="EMBL" id="KZ680220">
    <property type="protein sequence ID" value="PTB63118.1"/>
    <property type="molecule type" value="Genomic_DNA"/>
</dbReference>
<sequence>MSSTKIIAVLGATGNQGGSVADVFLSTPGWTVRALTRNTASPKAQALALRGASLVHADMDDPATLGPAFAGAHAIFAVSDFWGLYGDPANKAKAKPGQPLNVWAAEHEVQQLKNVIDAAAARVDSLERFVLSGLSNATKWSKGKYTHVYHFDSKARAEEYIKETYPELWAKTSVYQAGLFLSNFVGNPIMRPVKNKDGIAQFIGNIDIDVKFPFIAAEEDSGPFVKALVDEPAGKNVIGYREWLTHREMAAIFSQATGIPAEAVQLPKGKSKVESPPELKLELDDNFAYWNEFGYEGRDDPTVIHPRDLATLGKLDTVYNYFKKFDWEKILSEA</sequence>
<proteinExistence type="inferred from homology"/>
<comment type="similarity">
    <text evidence="1">Belongs to the NmrA-type oxidoreductase family.</text>
</comment>
<accession>A0A2T4B1K5</accession>
<reference evidence="5" key="1">
    <citation type="submission" date="2016-07" db="EMBL/GenBank/DDBJ databases">
        <title>Multiple horizontal gene transfer events from other fungi enriched the ability of initially mycotrophic Trichoderma (Ascomycota) to feed on dead plant biomass.</title>
        <authorList>
            <consortium name="DOE Joint Genome Institute"/>
            <person name="Atanasova L."/>
            <person name="Chenthamara K."/>
            <person name="Zhang J."/>
            <person name="Grujic M."/>
            <person name="Henrissat B."/>
            <person name="Kuo A."/>
            <person name="Aerts A."/>
            <person name="Salamov A."/>
            <person name="Lipzen A."/>
            <person name="Labutti K."/>
            <person name="Barry K."/>
            <person name="Miao Y."/>
            <person name="Rahimi M.J."/>
            <person name="Shen Q."/>
            <person name="Grigoriev I.V."/>
            <person name="Kubicek C.P."/>
            <person name="Druzhinina I.S."/>
        </authorList>
    </citation>
    <scope>NUCLEOTIDE SEQUENCE [LARGE SCALE GENOMIC DNA]</scope>
    <source>
        <strain evidence="5">TUCIM 6016</strain>
    </source>
</reference>
<dbReference type="OrthoDB" id="3358371at2759"/>
<dbReference type="InterPro" id="IPR051164">
    <property type="entry name" value="NmrA-like_oxidored"/>
</dbReference>
<dbReference type="SUPFAM" id="SSF51735">
    <property type="entry name" value="NAD(P)-binding Rossmann-fold domains"/>
    <property type="match status" value="1"/>
</dbReference>